<evidence type="ECO:0000313" key="2">
    <source>
        <dbReference type="EMBL" id="KXH61715.1"/>
    </source>
</evidence>
<comment type="caution">
    <text evidence="2">The sequence shown here is derived from an EMBL/GenBank/DDBJ whole genome shotgun (WGS) entry which is preliminary data.</text>
</comment>
<dbReference type="EMBL" id="JEMN01000376">
    <property type="protein sequence ID" value="KXH61715.1"/>
    <property type="molecule type" value="Genomic_DNA"/>
</dbReference>
<reference evidence="2 3" key="1">
    <citation type="submission" date="2014-02" db="EMBL/GenBank/DDBJ databases">
        <title>The genome sequence of Colletotrichum nymphaeae SA-01.</title>
        <authorList>
            <person name="Baroncelli R."/>
            <person name="Thon M.R."/>
        </authorList>
    </citation>
    <scope>NUCLEOTIDE SEQUENCE [LARGE SCALE GENOMIC DNA]</scope>
    <source>
        <strain evidence="2 3">SA-01</strain>
    </source>
</reference>
<accession>A0A135UMV6</accession>
<gene>
    <name evidence="2" type="ORF">CNYM01_13598</name>
</gene>
<protein>
    <submittedName>
        <fullName evidence="2">Uncharacterized protein</fullName>
    </submittedName>
</protein>
<feature type="region of interest" description="Disordered" evidence="1">
    <location>
        <begin position="61"/>
        <end position="177"/>
    </location>
</feature>
<sequence length="207" mass="22808">MGFDENEIYNLLDHVRNAKVPGRSPTAYQSTPQLHSSGQGNNLSEDDELFDFYFDYTRYQASSRKDSPAVPNLAPRAMAGRTPLSDNETGSTTETSSILTPEPDASTPGSTFTDLVSSHEGYDTPSNALQGLPNDPYLFPRLDKESDPPRFPHLLVPGSRKRSRSTSPSGHKRVVKDIGKTNQVRTVGAYASRLIRRNHRAPAFGKT</sequence>
<keyword evidence="3" id="KW-1185">Reference proteome</keyword>
<evidence type="ECO:0000313" key="3">
    <source>
        <dbReference type="Proteomes" id="UP000070054"/>
    </source>
</evidence>
<evidence type="ECO:0000256" key="1">
    <source>
        <dbReference type="SAM" id="MobiDB-lite"/>
    </source>
</evidence>
<feature type="compositionally biased region" description="Basic and acidic residues" evidence="1">
    <location>
        <begin position="141"/>
        <end position="150"/>
    </location>
</feature>
<name>A0A135UMV6_9PEZI</name>
<proteinExistence type="predicted"/>
<feature type="compositionally biased region" description="Basic residues" evidence="1">
    <location>
        <begin position="159"/>
        <end position="174"/>
    </location>
</feature>
<dbReference type="AlphaFoldDB" id="A0A135UMV6"/>
<dbReference type="Proteomes" id="UP000070054">
    <property type="component" value="Unassembled WGS sequence"/>
</dbReference>
<feature type="region of interest" description="Disordered" evidence="1">
    <location>
        <begin position="20"/>
        <end position="43"/>
    </location>
</feature>
<feature type="compositionally biased region" description="Polar residues" evidence="1">
    <location>
        <begin position="26"/>
        <end position="43"/>
    </location>
</feature>
<feature type="compositionally biased region" description="Polar residues" evidence="1">
    <location>
        <begin position="107"/>
        <end position="116"/>
    </location>
</feature>
<organism evidence="2 3">
    <name type="scientific">Colletotrichum nymphaeae SA-01</name>
    <dbReference type="NCBI Taxonomy" id="1460502"/>
    <lineage>
        <taxon>Eukaryota</taxon>
        <taxon>Fungi</taxon>
        <taxon>Dikarya</taxon>
        <taxon>Ascomycota</taxon>
        <taxon>Pezizomycotina</taxon>
        <taxon>Sordariomycetes</taxon>
        <taxon>Hypocreomycetidae</taxon>
        <taxon>Glomerellales</taxon>
        <taxon>Glomerellaceae</taxon>
        <taxon>Colletotrichum</taxon>
        <taxon>Colletotrichum acutatum species complex</taxon>
    </lineage>
</organism>
<feature type="compositionally biased region" description="Polar residues" evidence="1">
    <location>
        <begin position="84"/>
        <end position="99"/>
    </location>
</feature>